<dbReference type="PANTHER" id="PTHR43767">
    <property type="entry name" value="LONG-CHAIN-FATTY-ACID--COA LIGASE"/>
    <property type="match status" value="1"/>
</dbReference>
<dbReference type="AlphaFoldDB" id="A0A369LAM5"/>
<dbReference type="SUPFAM" id="SSF51604">
    <property type="entry name" value="Enolase C-terminal domain-like"/>
    <property type="match status" value="1"/>
</dbReference>
<dbReference type="UniPathway" id="UPA00079"/>
<dbReference type="Pfam" id="PF13378">
    <property type="entry name" value="MR_MLE_C"/>
    <property type="match status" value="1"/>
</dbReference>
<sequence length="949" mass="102821">MIGVFEGMVRQNPQRTCFTFVDKEGNVEAFSYREARMMAAGLASLLRRRGVEPGDAVVIDLPNNPAFVIMLLAAAYGGFSLITMNTRLTDAEKQARLLDLQRSRAVNVAYTVDMSNAAHLLQTVADEATGTADAAAHGRGHAQRTAFAARTNIATAEARTTRALGRAGHGRQAAARRREDVARQDAVESVIHFAERGAHVFDHGAIAVVMFTSGTTGRSKAVPLTWDNLCNSAAVSNAALNRRGEGLWQAALPLYHVGGLQMVVRSFLNANPFILYERFDARRVLADAARRGATHISVVDKMLQDMLAAPNADQLRRYVCILLGGGPLNAQTLGSALAARARVYASYGMTETSSNIANSLVLPGFTGGMQLLPGYEARIVDAGPDGFGRLAVRGPGLFSGYLNARAAYTADGFFLTGDTAAIAPDGKLYVKERTDDMFVSGGENVYPAEIREKLLRVPGVADAYIFGAPDEKWGRRPVGFIERDAAFDLPRPLSASVASSAAGQRGRTVSDRMFAQEAAHSVASQLSRVYQPKHLFVLDAFPRTGIGKVDRSALRKLYEQRIEVKRVNLYRIRLPFRKPFATAKGTLSFRESLLVEVVDYAGRTGLGECAAFPTDWYLPETLDQDLRILQEQLIPLVLNTVLLHPSEADGLLAACPGADALPMARGAIEPALWDLYGKIVGQPLWRLIGGQAPDDGRPASASAGAAVPVGSVPDTLAAVQRCVDDGYARVKLKVTPGTAPFCVQAVREAFPDLVISLDANQSFTERDLDVLRGLDALGIAWIEEPLDPRRTPANGPHDLFARLAQLQRRIQTPVCLDESIFSAGNLAKALKHQELKCYALKIGKFGGIQPALQFVRMANARGMSVWMGGMYDTGISRRMHAAFQMLPGVVDAGDIGATSRYFDVDVTDPPYTVERGMVTLERRGHEHGLGCTLDRSALSRVLIDQQTYE</sequence>
<dbReference type="InterPro" id="IPR013341">
    <property type="entry name" value="Mandelate_racemase_N_dom"/>
</dbReference>
<dbReference type="InterPro" id="IPR018110">
    <property type="entry name" value="Mandel_Rmase/mucon_lact_enz_CS"/>
</dbReference>
<dbReference type="InterPro" id="IPR042099">
    <property type="entry name" value="ANL_N_sf"/>
</dbReference>
<dbReference type="PROSITE" id="PS00455">
    <property type="entry name" value="AMP_BINDING"/>
    <property type="match status" value="1"/>
</dbReference>
<feature type="domain" description="Mandelate racemase/muconate lactonizing enzyme C-terminal" evidence="4">
    <location>
        <begin position="712"/>
        <end position="813"/>
    </location>
</feature>
<reference evidence="5 6" key="1">
    <citation type="journal article" date="2018" name="Elife">
        <title>Discovery and characterization of a prevalent human gut bacterial enzyme sufficient for the inactivation of a family of plant toxins.</title>
        <authorList>
            <person name="Koppel N."/>
            <person name="Bisanz J.E."/>
            <person name="Pandelia M.E."/>
            <person name="Turnbaugh P.J."/>
            <person name="Balskus E.P."/>
        </authorList>
    </citation>
    <scope>NUCLEOTIDE SEQUENCE [LARGE SCALE GENOMIC DNA]</scope>
    <source>
        <strain evidence="6">anaerobia AP69FAA</strain>
    </source>
</reference>
<dbReference type="InterPro" id="IPR013342">
    <property type="entry name" value="Mandelate_racemase_C"/>
</dbReference>
<dbReference type="InterPro" id="IPR025110">
    <property type="entry name" value="AMP-bd_C"/>
</dbReference>
<dbReference type="SMART" id="SM00922">
    <property type="entry name" value="MR_MLE"/>
    <property type="match status" value="1"/>
</dbReference>
<organism evidence="5 6">
    <name type="scientific">Senegalimassilia anaerobia</name>
    <dbReference type="NCBI Taxonomy" id="1473216"/>
    <lineage>
        <taxon>Bacteria</taxon>
        <taxon>Bacillati</taxon>
        <taxon>Actinomycetota</taxon>
        <taxon>Coriobacteriia</taxon>
        <taxon>Coriobacteriales</taxon>
        <taxon>Coriobacteriaceae</taxon>
        <taxon>Senegalimassilia</taxon>
    </lineage>
</organism>
<dbReference type="EC" id="4.2.1.113" evidence="2 3"/>
<dbReference type="InterPro" id="IPR010197">
    <property type="entry name" value="OSBS/NAAAR"/>
</dbReference>
<dbReference type="RefSeq" id="WP_114620693.1">
    <property type="nucleotide sequence ID" value="NZ_CATXOW010000004.1"/>
</dbReference>
<dbReference type="GO" id="GO:0043748">
    <property type="term" value="F:O-succinylbenzoate synthase activity"/>
    <property type="evidence" value="ECO:0007669"/>
    <property type="project" value="UniProtKB-EC"/>
</dbReference>
<dbReference type="InterPro" id="IPR045851">
    <property type="entry name" value="AMP-bd_C_sf"/>
</dbReference>
<evidence type="ECO:0000256" key="3">
    <source>
        <dbReference type="NCBIfam" id="TIGR01928"/>
    </source>
</evidence>
<dbReference type="SUPFAM" id="SSF54826">
    <property type="entry name" value="Enolase N-terminal domain-like"/>
    <property type="match status" value="1"/>
</dbReference>
<dbReference type="Pfam" id="PF13193">
    <property type="entry name" value="AMP-binding_C"/>
    <property type="match status" value="1"/>
</dbReference>
<dbReference type="SFLD" id="SFLDG00180">
    <property type="entry name" value="muconate_cycloisomerase"/>
    <property type="match status" value="1"/>
</dbReference>
<dbReference type="Gene3D" id="3.30.300.30">
    <property type="match status" value="1"/>
</dbReference>
<dbReference type="PROSITE" id="PS00908">
    <property type="entry name" value="MR_MLE_1"/>
    <property type="match status" value="1"/>
</dbReference>
<protein>
    <recommendedName>
        <fullName evidence="2 3">o-succinylbenzoate synthase</fullName>
        <ecNumber evidence="2 3">4.2.1.113</ecNumber>
    </recommendedName>
</protein>
<dbReference type="InterPro" id="IPR000873">
    <property type="entry name" value="AMP-dep_synth/lig_dom"/>
</dbReference>
<evidence type="ECO:0000313" key="6">
    <source>
        <dbReference type="Proteomes" id="UP000253792"/>
    </source>
</evidence>
<dbReference type="Gene3D" id="3.30.390.10">
    <property type="entry name" value="Enolase-like, N-terminal domain"/>
    <property type="match status" value="1"/>
</dbReference>
<proteinExistence type="predicted"/>
<evidence type="ECO:0000256" key="2">
    <source>
        <dbReference type="ARBA" id="ARBA00029491"/>
    </source>
</evidence>
<keyword evidence="6" id="KW-1185">Reference proteome</keyword>
<dbReference type="GO" id="GO:0009063">
    <property type="term" value="P:amino acid catabolic process"/>
    <property type="evidence" value="ECO:0007669"/>
    <property type="project" value="InterPro"/>
</dbReference>
<dbReference type="STRING" id="1034345.GCA_000236865_00773"/>
<dbReference type="NCBIfam" id="TIGR01928">
    <property type="entry name" value="menC_lowGC_arch"/>
    <property type="match status" value="1"/>
</dbReference>
<name>A0A369LAM5_9ACTN</name>
<dbReference type="GO" id="GO:0009234">
    <property type="term" value="P:menaquinone biosynthetic process"/>
    <property type="evidence" value="ECO:0007669"/>
    <property type="project" value="UniProtKB-UniRule"/>
</dbReference>
<accession>A0A369LAM5</accession>
<dbReference type="InterPro" id="IPR020845">
    <property type="entry name" value="AMP-binding_CS"/>
</dbReference>
<dbReference type="SUPFAM" id="SSF56801">
    <property type="entry name" value="Acetyl-CoA synthetase-like"/>
    <property type="match status" value="1"/>
</dbReference>
<dbReference type="PANTHER" id="PTHR43767:SF1">
    <property type="entry name" value="NONRIBOSOMAL PEPTIDE SYNTHASE PES1 (EUROFUNG)-RELATED"/>
    <property type="match status" value="1"/>
</dbReference>
<dbReference type="GO" id="GO:0016878">
    <property type="term" value="F:acid-thiol ligase activity"/>
    <property type="evidence" value="ECO:0007669"/>
    <property type="project" value="UniProtKB-ARBA"/>
</dbReference>
<dbReference type="SFLD" id="SFLDF00009">
    <property type="entry name" value="o-succinylbenzoate_synthase"/>
    <property type="match status" value="1"/>
</dbReference>
<dbReference type="Pfam" id="PF00501">
    <property type="entry name" value="AMP-binding"/>
    <property type="match status" value="1"/>
</dbReference>
<dbReference type="InterPro" id="IPR029017">
    <property type="entry name" value="Enolase-like_N"/>
</dbReference>
<dbReference type="Proteomes" id="UP000253792">
    <property type="component" value="Unassembled WGS sequence"/>
</dbReference>
<comment type="cofactor">
    <cofactor evidence="1">
        <name>a divalent metal cation</name>
        <dbReference type="ChEBI" id="CHEBI:60240"/>
    </cofactor>
</comment>
<evidence type="ECO:0000259" key="4">
    <source>
        <dbReference type="SMART" id="SM00922"/>
    </source>
</evidence>
<dbReference type="UniPathway" id="UPA01057">
    <property type="reaction ID" value="UER00165"/>
</dbReference>
<dbReference type="Pfam" id="PF02746">
    <property type="entry name" value="MR_MLE_N"/>
    <property type="match status" value="1"/>
</dbReference>
<dbReference type="OrthoDB" id="9774531at2"/>
<evidence type="ECO:0000313" key="5">
    <source>
        <dbReference type="EMBL" id="RDB55769.1"/>
    </source>
</evidence>
<dbReference type="InterPro" id="IPR029065">
    <property type="entry name" value="Enolase_C-like"/>
</dbReference>
<dbReference type="InterPro" id="IPR036849">
    <property type="entry name" value="Enolase-like_C_sf"/>
</dbReference>
<dbReference type="EMBL" id="PPTP01000004">
    <property type="protein sequence ID" value="RDB55769.1"/>
    <property type="molecule type" value="Genomic_DNA"/>
</dbReference>
<gene>
    <name evidence="5" type="primary">menC</name>
    <name evidence="5" type="ORF">C1880_06075</name>
</gene>
<dbReference type="Gene3D" id="3.20.20.120">
    <property type="entry name" value="Enolase-like C-terminal domain"/>
    <property type="match status" value="1"/>
</dbReference>
<dbReference type="SFLD" id="SFLDS00001">
    <property type="entry name" value="Enolase"/>
    <property type="match status" value="1"/>
</dbReference>
<evidence type="ECO:0000256" key="1">
    <source>
        <dbReference type="ARBA" id="ARBA00001968"/>
    </source>
</evidence>
<dbReference type="InterPro" id="IPR050237">
    <property type="entry name" value="ATP-dep_AMP-bd_enzyme"/>
</dbReference>
<comment type="caution">
    <text evidence="5">The sequence shown here is derived from an EMBL/GenBank/DDBJ whole genome shotgun (WGS) entry which is preliminary data.</text>
</comment>
<dbReference type="Gene3D" id="3.40.50.12780">
    <property type="entry name" value="N-terminal domain of ligase-like"/>
    <property type="match status" value="1"/>
</dbReference>